<evidence type="ECO:0000313" key="1">
    <source>
        <dbReference type="EMBL" id="MPM34564.1"/>
    </source>
</evidence>
<protein>
    <submittedName>
        <fullName evidence="1">Uncharacterized protein</fullName>
    </submittedName>
</protein>
<name>A0A644Z9C3_9ZZZZ</name>
<gene>
    <name evidence="1" type="ORF">SDC9_81150</name>
</gene>
<dbReference type="AlphaFoldDB" id="A0A644Z9C3"/>
<dbReference type="EMBL" id="VSSQ01007012">
    <property type="protein sequence ID" value="MPM34564.1"/>
    <property type="molecule type" value="Genomic_DNA"/>
</dbReference>
<organism evidence="1">
    <name type="scientific">bioreactor metagenome</name>
    <dbReference type="NCBI Taxonomy" id="1076179"/>
    <lineage>
        <taxon>unclassified sequences</taxon>
        <taxon>metagenomes</taxon>
        <taxon>ecological metagenomes</taxon>
    </lineage>
</organism>
<comment type="caution">
    <text evidence="1">The sequence shown here is derived from an EMBL/GenBank/DDBJ whole genome shotgun (WGS) entry which is preliminary data.</text>
</comment>
<accession>A0A644Z9C3</accession>
<sequence length="134" mass="15336">MRFSIEQRVFSFQFSAEKDILGYGHVRHLVQLLINTGYTEVHCLMRSEGGKRFLVKEYLSAIGGMGACKYFDQGRLARPVLTNQTMNLTHPDVHAYFIQSKNAGIALGYHSKLQEMSILVHLSLLFEEAKLHYQ</sequence>
<proteinExistence type="predicted"/>
<reference evidence="1" key="1">
    <citation type="submission" date="2019-08" db="EMBL/GenBank/DDBJ databases">
        <authorList>
            <person name="Kucharzyk K."/>
            <person name="Murdoch R.W."/>
            <person name="Higgins S."/>
            <person name="Loffler F."/>
        </authorList>
    </citation>
    <scope>NUCLEOTIDE SEQUENCE</scope>
</reference>